<protein>
    <submittedName>
        <fullName evidence="10">Peptidase M48</fullName>
    </submittedName>
</protein>
<keyword evidence="11" id="KW-1185">Reference proteome</keyword>
<dbReference type="PANTHER" id="PTHR22726:SF1">
    <property type="entry name" value="METALLOENDOPEPTIDASE OMA1, MITOCHONDRIAL"/>
    <property type="match status" value="1"/>
</dbReference>
<dbReference type="Gene3D" id="2.30.42.10">
    <property type="match status" value="1"/>
</dbReference>
<dbReference type="AlphaFoldDB" id="A0A225SSH4"/>
<dbReference type="GO" id="GO:0051603">
    <property type="term" value="P:proteolysis involved in protein catabolic process"/>
    <property type="evidence" value="ECO:0007669"/>
    <property type="project" value="TreeGrafter"/>
</dbReference>
<evidence type="ECO:0000256" key="4">
    <source>
        <dbReference type="ARBA" id="ARBA00022833"/>
    </source>
</evidence>
<feature type="domain" description="PDZ" evidence="9">
    <location>
        <begin position="87"/>
        <end position="156"/>
    </location>
</feature>
<keyword evidence="4 6" id="KW-0862">Zinc</keyword>
<name>A0A225SSH4_9BURK</name>
<comment type="caution">
    <text evidence="10">The sequence shown here is derived from an EMBL/GenBank/DDBJ whole genome shotgun (WGS) entry which is preliminary data.</text>
</comment>
<dbReference type="SMART" id="SM00228">
    <property type="entry name" value="PDZ"/>
    <property type="match status" value="1"/>
</dbReference>
<evidence type="ECO:0000259" key="9">
    <source>
        <dbReference type="PROSITE" id="PS50106"/>
    </source>
</evidence>
<evidence type="ECO:0000256" key="7">
    <source>
        <dbReference type="SAM" id="MobiDB-lite"/>
    </source>
</evidence>
<dbReference type="PANTHER" id="PTHR22726">
    <property type="entry name" value="METALLOENDOPEPTIDASE OMA1"/>
    <property type="match status" value="1"/>
</dbReference>
<dbReference type="Proteomes" id="UP000214747">
    <property type="component" value="Unassembled WGS sequence"/>
</dbReference>
<evidence type="ECO:0000256" key="5">
    <source>
        <dbReference type="ARBA" id="ARBA00023049"/>
    </source>
</evidence>
<dbReference type="GO" id="GO:0004222">
    <property type="term" value="F:metalloendopeptidase activity"/>
    <property type="evidence" value="ECO:0007669"/>
    <property type="project" value="InterPro"/>
</dbReference>
<evidence type="ECO:0000256" key="8">
    <source>
        <dbReference type="SAM" id="SignalP"/>
    </source>
</evidence>
<dbReference type="SUPFAM" id="SSF50156">
    <property type="entry name" value="PDZ domain-like"/>
    <property type="match status" value="1"/>
</dbReference>
<proteinExistence type="inferred from homology"/>
<sequence>MENRMLVSPLPRWQKLKTLAVLAPLAVLAACATQEPGPVTATPSKPVATPTQAPRPVADNPQQAQLRELIAQQDRLYRVAAPLLTSNAQLCRGNARNLLGFTAKNRYSFPIEYAETARSLGYDDRLQVTGVLPGSGAAQAGIQRGDFLISVAGKPMPQGTDAERQAAVLLSPLVVKKSPIALGVQRNGQNTTVNVPLTFACAFSIELGNADNVNTYADGRRVLITRGMLKFTQSDDELAYLIAKDMAHNILGHAIRQRMVSTIAEVIDNLLLPHPDPTTTAGTAGIRVYPQDLDAAADTLSLYLLARAGYSIDNVPAFWKRLADQYPASVPNGYTALHPATAYRLSMIDKVTQIVKAKQEAGKPLVP</sequence>
<evidence type="ECO:0000256" key="2">
    <source>
        <dbReference type="ARBA" id="ARBA00022723"/>
    </source>
</evidence>
<feature type="signal peptide" evidence="8">
    <location>
        <begin position="1"/>
        <end position="32"/>
    </location>
</feature>
<accession>A0A225SSH4</accession>
<evidence type="ECO:0000256" key="1">
    <source>
        <dbReference type="ARBA" id="ARBA00022670"/>
    </source>
</evidence>
<gene>
    <name evidence="10" type="ORF">CEJ45_15565</name>
</gene>
<dbReference type="InterPro" id="IPR036034">
    <property type="entry name" value="PDZ_sf"/>
</dbReference>
<evidence type="ECO:0000313" key="11">
    <source>
        <dbReference type="Proteomes" id="UP000214747"/>
    </source>
</evidence>
<keyword evidence="3 6" id="KW-0378">Hydrolase</keyword>
<dbReference type="PROSITE" id="PS50106">
    <property type="entry name" value="PDZ"/>
    <property type="match status" value="1"/>
</dbReference>
<evidence type="ECO:0000256" key="3">
    <source>
        <dbReference type="ARBA" id="ARBA00022801"/>
    </source>
</evidence>
<dbReference type="InterPro" id="IPR041489">
    <property type="entry name" value="PDZ_6"/>
</dbReference>
<comment type="similarity">
    <text evidence="6">Belongs to the peptidase M48 family.</text>
</comment>
<keyword evidence="8" id="KW-0732">Signal</keyword>
<comment type="cofactor">
    <cofactor evidence="6">
        <name>Zn(2+)</name>
        <dbReference type="ChEBI" id="CHEBI:29105"/>
    </cofactor>
    <text evidence="6">Binds 1 zinc ion per subunit.</text>
</comment>
<dbReference type="GO" id="GO:0046872">
    <property type="term" value="F:metal ion binding"/>
    <property type="evidence" value="ECO:0007669"/>
    <property type="project" value="UniProtKB-KW"/>
</dbReference>
<dbReference type="InterPro" id="IPR001915">
    <property type="entry name" value="Peptidase_M48"/>
</dbReference>
<organism evidence="10 11">
    <name type="scientific">Herbaspirillum aquaticum</name>
    <dbReference type="NCBI Taxonomy" id="568783"/>
    <lineage>
        <taxon>Bacteria</taxon>
        <taxon>Pseudomonadati</taxon>
        <taxon>Pseudomonadota</taxon>
        <taxon>Betaproteobacteria</taxon>
        <taxon>Burkholderiales</taxon>
        <taxon>Oxalobacteraceae</taxon>
        <taxon>Herbaspirillum</taxon>
    </lineage>
</organism>
<keyword evidence="5 6" id="KW-0482">Metalloprotease</keyword>
<keyword evidence="2" id="KW-0479">Metal-binding</keyword>
<dbReference type="GO" id="GO:0016020">
    <property type="term" value="C:membrane"/>
    <property type="evidence" value="ECO:0007669"/>
    <property type="project" value="TreeGrafter"/>
</dbReference>
<dbReference type="PROSITE" id="PS51257">
    <property type="entry name" value="PROKAR_LIPOPROTEIN"/>
    <property type="match status" value="1"/>
</dbReference>
<dbReference type="Pfam" id="PF17820">
    <property type="entry name" value="PDZ_6"/>
    <property type="match status" value="1"/>
</dbReference>
<feature type="chain" id="PRO_5012940222" evidence="8">
    <location>
        <begin position="33"/>
        <end position="367"/>
    </location>
</feature>
<feature type="region of interest" description="Disordered" evidence="7">
    <location>
        <begin position="36"/>
        <end position="61"/>
    </location>
</feature>
<dbReference type="Pfam" id="PF01435">
    <property type="entry name" value="Peptidase_M48"/>
    <property type="match status" value="1"/>
</dbReference>
<dbReference type="InterPro" id="IPR001478">
    <property type="entry name" value="PDZ"/>
</dbReference>
<keyword evidence="1 6" id="KW-0645">Protease</keyword>
<reference evidence="10 11" key="1">
    <citation type="journal article" date="2010" name="Int. J. Syst. Evol. Microbiol.">
        <title>Reclassification of Herbaspirillum putei as a later heterotypic synonym of Herbaspirillum huttiense, with the description of H. huttiense subsp. huttiense subsp. nov. and H. huttiense subsp. putei subsp. nov., comb. nov., and description of Herbaspirillum aquaticum sp. nov.</title>
        <authorList>
            <person name="Dobritsa A.P."/>
            <person name="Reddy M.C."/>
            <person name="Samadpour M."/>
        </authorList>
    </citation>
    <scope>NUCLEOTIDE SEQUENCE [LARGE SCALE GENOMIC DNA]</scope>
    <source>
        <strain evidence="10 11">IEH 4430</strain>
    </source>
</reference>
<dbReference type="InterPro" id="IPR051156">
    <property type="entry name" value="Mito/Outer_Membr_Metalloprot"/>
</dbReference>
<evidence type="ECO:0000256" key="6">
    <source>
        <dbReference type="RuleBase" id="RU003983"/>
    </source>
</evidence>
<dbReference type="EMBL" id="NJGV01000014">
    <property type="protein sequence ID" value="OWY33784.1"/>
    <property type="molecule type" value="Genomic_DNA"/>
</dbReference>
<evidence type="ECO:0000313" key="10">
    <source>
        <dbReference type="EMBL" id="OWY33784.1"/>
    </source>
</evidence>
<dbReference type="CDD" id="cd07342">
    <property type="entry name" value="M48C_Oma1_like"/>
    <property type="match status" value="1"/>
</dbReference>